<evidence type="ECO:0000313" key="1">
    <source>
        <dbReference type="EMBL" id="JAI02304.1"/>
    </source>
</evidence>
<organism evidence="1">
    <name type="scientific">Anguilla anguilla</name>
    <name type="common">European freshwater eel</name>
    <name type="synonym">Muraena anguilla</name>
    <dbReference type="NCBI Taxonomy" id="7936"/>
    <lineage>
        <taxon>Eukaryota</taxon>
        <taxon>Metazoa</taxon>
        <taxon>Chordata</taxon>
        <taxon>Craniata</taxon>
        <taxon>Vertebrata</taxon>
        <taxon>Euteleostomi</taxon>
        <taxon>Actinopterygii</taxon>
        <taxon>Neopterygii</taxon>
        <taxon>Teleostei</taxon>
        <taxon>Anguilliformes</taxon>
        <taxon>Anguillidae</taxon>
        <taxon>Anguilla</taxon>
    </lineage>
</organism>
<dbReference type="EMBL" id="GBXM01006274">
    <property type="protein sequence ID" value="JAI02304.1"/>
    <property type="molecule type" value="Transcribed_RNA"/>
</dbReference>
<proteinExistence type="predicted"/>
<name>A0A0E9XKU0_ANGAN</name>
<sequence length="71" mass="7699">MTSFRKSCRHCGPLGLLPETIAPFPISELNRNAALQNSPTGTFPTVFFKACGPVSEANSELFKLKTLNFGP</sequence>
<dbReference type="AlphaFoldDB" id="A0A0E9XKU0"/>
<protein>
    <submittedName>
        <fullName evidence="1">Uncharacterized protein</fullName>
    </submittedName>
</protein>
<reference evidence="1" key="1">
    <citation type="submission" date="2014-11" db="EMBL/GenBank/DDBJ databases">
        <authorList>
            <person name="Amaro Gonzalez C."/>
        </authorList>
    </citation>
    <scope>NUCLEOTIDE SEQUENCE</scope>
</reference>
<accession>A0A0E9XKU0</accession>
<reference evidence="1" key="2">
    <citation type="journal article" date="2015" name="Fish Shellfish Immunol.">
        <title>Early steps in the European eel (Anguilla anguilla)-Vibrio vulnificus interaction in the gills: Role of the RtxA13 toxin.</title>
        <authorList>
            <person name="Callol A."/>
            <person name="Pajuelo D."/>
            <person name="Ebbesson L."/>
            <person name="Teles M."/>
            <person name="MacKenzie S."/>
            <person name="Amaro C."/>
        </authorList>
    </citation>
    <scope>NUCLEOTIDE SEQUENCE</scope>
</reference>